<keyword evidence="1" id="KW-0547">Nucleotide-binding</keyword>
<dbReference type="STRING" id="29349.CLOTH_13010"/>
<dbReference type="PANTHER" id="PTHR11361">
    <property type="entry name" value="DNA MISMATCH REPAIR PROTEIN MUTS FAMILY MEMBER"/>
    <property type="match status" value="1"/>
</dbReference>
<keyword evidence="7" id="KW-1185">Reference proteome</keyword>
<dbReference type="Proteomes" id="UP000190140">
    <property type="component" value="Unassembled WGS sequence"/>
</dbReference>
<dbReference type="Pfam" id="PF00488">
    <property type="entry name" value="MutS_V"/>
    <property type="match status" value="1"/>
</dbReference>
<dbReference type="GO" id="GO:0140664">
    <property type="term" value="F:ATP-dependent DNA damage sensor activity"/>
    <property type="evidence" value="ECO:0007669"/>
    <property type="project" value="InterPro"/>
</dbReference>
<keyword evidence="2" id="KW-0067">ATP-binding</keyword>
<protein>
    <submittedName>
        <fullName evidence="6">DNA mismatch repair protein MutS</fullName>
    </submittedName>
</protein>
<dbReference type="InterPro" id="IPR007696">
    <property type="entry name" value="DNA_mismatch_repair_MutS_core"/>
</dbReference>
<dbReference type="GO" id="GO:0030983">
    <property type="term" value="F:mismatched DNA binding"/>
    <property type="evidence" value="ECO:0007669"/>
    <property type="project" value="InterPro"/>
</dbReference>
<dbReference type="InterPro" id="IPR027417">
    <property type="entry name" value="P-loop_NTPase"/>
</dbReference>
<organism evidence="6 7">
    <name type="scientific">Alkalithermobacter paradoxus</name>
    <dbReference type="NCBI Taxonomy" id="29349"/>
    <lineage>
        <taxon>Bacteria</taxon>
        <taxon>Bacillati</taxon>
        <taxon>Bacillota</taxon>
        <taxon>Clostridia</taxon>
        <taxon>Peptostreptococcales</taxon>
        <taxon>Tepidibacteraceae</taxon>
        <taxon>Alkalithermobacter</taxon>
    </lineage>
</organism>
<evidence type="ECO:0000256" key="2">
    <source>
        <dbReference type="ARBA" id="ARBA00022840"/>
    </source>
</evidence>
<dbReference type="InterPro" id="IPR000432">
    <property type="entry name" value="DNA_mismatch_repair_MutS_C"/>
</dbReference>
<dbReference type="InterPro" id="IPR045076">
    <property type="entry name" value="MutS"/>
</dbReference>
<proteinExistence type="predicted"/>
<feature type="domain" description="DNA mismatch repair protein MutS core" evidence="4">
    <location>
        <begin position="19"/>
        <end position="272"/>
    </location>
</feature>
<dbReference type="SMART" id="SM00533">
    <property type="entry name" value="MUTSd"/>
    <property type="match status" value="1"/>
</dbReference>
<dbReference type="SUPFAM" id="SSF48334">
    <property type="entry name" value="DNA repair protein MutS, domain III"/>
    <property type="match status" value="1"/>
</dbReference>
<sequence length="495" mass="57253">MSWEVDNIRFLDDEQRQDVGFNFILENLNIHTPFGIQEKKKIKPFKKSELNLLRKELNNIENIIHNMKLNDDIYNDITRNLSKYKDISGSIRKCKTLNTLDEIELYEIKNFSILINDLITIYSSLDIKIESVNFNSLQEISNLLDPENNKLPTFYIYSSYSTNLKKIRENKRIIEEKIFLEEDEEKIKILKEERLDIVIQEEKEELKIRKYLTEKINKKVFDIEENIKSLAKLDILIAKARLSIKYDGVKPNIITDCKIQLKNAFNPSIKEILEKRKSPFIPISISLDEGSTLITGANMGGKSVTLKTIVLNILLANMGFFVFCENAHIPILDFIYYISDDMQSINKGLSTFGAEVIKLKEITESIKIGNGFIALDEFARGTNPKEGKILAKALCEYLNKYKSMSVLSTHYDDVGNSDIVHYQVIGLKNINFDSLKRRIDLNKRQSIQIIQDHMDYRLEKVSVDNKVPKDALNISILLGLENEIVNLAKKYYEGE</sequence>
<evidence type="ECO:0000259" key="4">
    <source>
        <dbReference type="SMART" id="SM00533"/>
    </source>
</evidence>
<feature type="domain" description="DNA mismatch repair proteins mutS family" evidence="5">
    <location>
        <begin position="289"/>
        <end position="493"/>
    </location>
</feature>
<gene>
    <name evidence="6" type="primary">mutS_2</name>
    <name evidence="6" type="ORF">CLOTH_13010</name>
</gene>
<evidence type="ECO:0000259" key="5">
    <source>
        <dbReference type="SMART" id="SM00534"/>
    </source>
</evidence>
<evidence type="ECO:0000313" key="7">
    <source>
        <dbReference type="Proteomes" id="UP000190140"/>
    </source>
</evidence>
<reference evidence="6 7" key="1">
    <citation type="submission" date="2017-03" db="EMBL/GenBank/DDBJ databases">
        <title>Genome sequence of Clostridium thermoalcaliphilum DSM 7309.</title>
        <authorList>
            <person name="Poehlein A."/>
            <person name="Daniel R."/>
        </authorList>
    </citation>
    <scope>NUCLEOTIDE SEQUENCE [LARGE SCALE GENOMIC DNA]</scope>
    <source>
        <strain evidence="6 7">DSM 7309</strain>
    </source>
</reference>
<dbReference type="SUPFAM" id="SSF52540">
    <property type="entry name" value="P-loop containing nucleoside triphosphate hydrolases"/>
    <property type="match status" value="1"/>
</dbReference>
<evidence type="ECO:0000313" key="6">
    <source>
        <dbReference type="EMBL" id="OPJ55543.1"/>
    </source>
</evidence>
<dbReference type="GO" id="GO:0006298">
    <property type="term" value="P:mismatch repair"/>
    <property type="evidence" value="ECO:0007669"/>
    <property type="project" value="InterPro"/>
</dbReference>
<dbReference type="SMART" id="SM00534">
    <property type="entry name" value="MUTSac"/>
    <property type="match status" value="1"/>
</dbReference>
<dbReference type="GO" id="GO:0005524">
    <property type="term" value="F:ATP binding"/>
    <property type="evidence" value="ECO:0007669"/>
    <property type="project" value="UniProtKB-KW"/>
</dbReference>
<dbReference type="EMBL" id="MZGW01000004">
    <property type="protein sequence ID" value="OPJ55543.1"/>
    <property type="molecule type" value="Genomic_DNA"/>
</dbReference>
<evidence type="ECO:0000256" key="1">
    <source>
        <dbReference type="ARBA" id="ARBA00022741"/>
    </source>
</evidence>
<name>A0A1V4I6G4_9FIRM</name>
<evidence type="ECO:0000256" key="3">
    <source>
        <dbReference type="ARBA" id="ARBA00023125"/>
    </source>
</evidence>
<keyword evidence="3" id="KW-0238">DNA-binding</keyword>
<dbReference type="PANTHER" id="PTHR11361:SF14">
    <property type="entry name" value="DNA MISMATCH REPAIR PROTEIN MUTS, TYPE 2"/>
    <property type="match status" value="1"/>
</dbReference>
<comment type="caution">
    <text evidence="6">The sequence shown here is derived from an EMBL/GenBank/DDBJ whole genome shotgun (WGS) entry which is preliminary data.</text>
</comment>
<accession>A0A1V4I6G4</accession>
<dbReference type="Gene3D" id="3.40.50.300">
    <property type="entry name" value="P-loop containing nucleotide triphosphate hydrolases"/>
    <property type="match status" value="1"/>
</dbReference>
<dbReference type="AlphaFoldDB" id="A0A1V4I6G4"/>
<dbReference type="InterPro" id="IPR036187">
    <property type="entry name" value="DNA_mismatch_repair_MutS_sf"/>
</dbReference>